<dbReference type="KEGG" id="rpq:rpr22_CDSx350"/>
<name>D5AWR0_RICPP</name>
<dbReference type="EMBL" id="CP001584">
    <property type="protein sequence ID" value="ADE29849.1"/>
    <property type="molecule type" value="Genomic_DNA"/>
</dbReference>
<keyword evidence="1" id="KW-1133">Transmembrane helix</keyword>
<dbReference type="AlphaFoldDB" id="D5AWR0"/>
<keyword evidence="1" id="KW-0812">Transmembrane</keyword>
<reference evidence="2 3" key="1">
    <citation type="journal article" date="2010" name="Genome Res.">
        <title>Genomic, proteomic, and transcriptomic analysis of virulent and avirulent Rickettsia prowazekii reveals its adaptive mutation capabilities.</title>
        <authorList>
            <person name="Bechah Y."/>
            <person name="El Karkouri K."/>
            <person name="Mediannikov O."/>
            <person name="Leroy Q."/>
            <person name="Pelletier N."/>
            <person name="Robert C."/>
            <person name="Medigue C."/>
            <person name="Mege J.L."/>
            <person name="Raoult D."/>
        </authorList>
    </citation>
    <scope>NUCLEOTIDE SEQUENCE [LARGE SCALE GENOMIC DNA]</scope>
    <source>
        <strain evidence="2 3">Rp22</strain>
    </source>
</reference>
<gene>
    <name evidence="2" type="ORF">rpr22_CDSx350</name>
</gene>
<dbReference type="HOGENOM" id="CLU_3084261_0_0_5"/>
<feature type="transmembrane region" description="Helical" evidence="1">
    <location>
        <begin position="16"/>
        <end position="32"/>
    </location>
</feature>
<accession>D5AWR0</accession>
<sequence length="52" mass="6006">MYIIVLSVCCIGTDSLSVNFVILYFISFLIIIKKDLSGMILFMKLISFNYFD</sequence>
<dbReference type="Proteomes" id="UP000006931">
    <property type="component" value="Chromosome"/>
</dbReference>
<evidence type="ECO:0000256" key="1">
    <source>
        <dbReference type="SAM" id="Phobius"/>
    </source>
</evidence>
<organism evidence="2 3">
    <name type="scientific">Rickettsia prowazekii (strain Rp22)</name>
    <dbReference type="NCBI Taxonomy" id="449216"/>
    <lineage>
        <taxon>Bacteria</taxon>
        <taxon>Pseudomonadati</taxon>
        <taxon>Pseudomonadota</taxon>
        <taxon>Alphaproteobacteria</taxon>
        <taxon>Rickettsiales</taxon>
        <taxon>Rickettsiaceae</taxon>
        <taxon>Rickettsieae</taxon>
        <taxon>Rickettsia</taxon>
        <taxon>typhus group</taxon>
    </lineage>
</organism>
<keyword evidence="1" id="KW-0472">Membrane</keyword>
<protein>
    <submittedName>
        <fullName evidence="2">Uncharacterized protein</fullName>
    </submittedName>
</protein>
<evidence type="ECO:0000313" key="3">
    <source>
        <dbReference type="Proteomes" id="UP000006931"/>
    </source>
</evidence>
<evidence type="ECO:0000313" key="2">
    <source>
        <dbReference type="EMBL" id="ADE29849.1"/>
    </source>
</evidence>
<proteinExistence type="predicted"/>